<dbReference type="InterPro" id="IPR003697">
    <property type="entry name" value="Maf-like"/>
</dbReference>
<comment type="caution">
    <text evidence="3">The sequence shown here is derived from an EMBL/GenBank/DDBJ whole genome shotgun (WGS) entry which is preliminary data.</text>
</comment>
<comment type="similarity">
    <text evidence="2">Belongs to the Maf family. YhdE subfamily.</text>
</comment>
<comment type="cofactor">
    <cofactor evidence="2">
        <name>a divalent metal cation</name>
        <dbReference type="ChEBI" id="CHEBI:60240"/>
    </cofactor>
</comment>
<dbReference type="PANTHER" id="PTHR43213:SF5">
    <property type="entry name" value="BIFUNCTIONAL DTTP_UTP PYROPHOSPHATASE_METHYLTRANSFERASE PROTEIN-RELATED"/>
    <property type="match status" value="1"/>
</dbReference>
<proteinExistence type="inferred from homology"/>
<name>A0ABS6TFW3_9ENTE</name>
<comment type="caution">
    <text evidence="2">Lacks conserved residue(s) required for the propagation of feature annotation.</text>
</comment>
<dbReference type="Pfam" id="PF02545">
    <property type="entry name" value="Maf"/>
    <property type="match status" value="1"/>
</dbReference>
<feature type="site" description="Important for substrate specificity" evidence="2">
    <location>
        <position position="68"/>
    </location>
</feature>
<comment type="catalytic activity">
    <reaction evidence="2">
        <text>dTTP + H2O = dTMP + diphosphate + H(+)</text>
        <dbReference type="Rhea" id="RHEA:28534"/>
        <dbReference type="ChEBI" id="CHEBI:15377"/>
        <dbReference type="ChEBI" id="CHEBI:15378"/>
        <dbReference type="ChEBI" id="CHEBI:33019"/>
        <dbReference type="ChEBI" id="CHEBI:37568"/>
        <dbReference type="ChEBI" id="CHEBI:63528"/>
        <dbReference type="EC" id="3.6.1.9"/>
    </reaction>
</comment>
<comment type="subcellular location">
    <subcellularLocation>
        <location evidence="2">Cytoplasm</location>
    </subcellularLocation>
</comment>
<keyword evidence="2" id="KW-0963">Cytoplasm</keyword>
<gene>
    <name evidence="3" type="ORF">KUA55_13925</name>
</gene>
<evidence type="ECO:0000256" key="2">
    <source>
        <dbReference type="HAMAP-Rule" id="MF_00528"/>
    </source>
</evidence>
<keyword evidence="4" id="KW-1185">Reference proteome</keyword>
<organism evidence="3 4">
    <name type="scientific">Enterococcus alishanensis</name>
    <dbReference type="NCBI Taxonomy" id="1303817"/>
    <lineage>
        <taxon>Bacteria</taxon>
        <taxon>Bacillati</taxon>
        <taxon>Bacillota</taxon>
        <taxon>Bacilli</taxon>
        <taxon>Lactobacillales</taxon>
        <taxon>Enterococcaceae</taxon>
        <taxon>Enterococcus</taxon>
    </lineage>
</organism>
<evidence type="ECO:0000313" key="4">
    <source>
        <dbReference type="Proteomes" id="UP000774130"/>
    </source>
</evidence>
<dbReference type="HAMAP" id="MF_00528">
    <property type="entry name" value="Maf"/>
    <property type="match status" value="1"/>
</dbReference>
<dbReference type="PANTHER" id="PTHR43213">
    <property type="entry name" value="BIFUNCTIONAL DTTP/UTP PYROPHOSPHATASE/METHYLTRANSFERASE PROTEIN-RELATED"/>
    <property type="match status" value="1"/>
</dbReference>
<feature type="site" description="Important for substrate specificity" evidence="2">
    <location>
        <position position="150"/>
    </location>
</feature>
<dbReference type="CDD" id="cd00555">
    <property type="entry name" value="Maf"/>
    <property type="match status" value="1"/>
</dbReference>
<dbReference type="NCBIfam" id="TIGR00172">
    <property type="entry name" value="maf"/>
    <property type="match status" value="1"/>
</dbReference>
<dbReference type="Proteomes" id="UP000774130">
    <property type="component" value="Unassembled WGS sequence"/>
</dbReference>
<protein>
    <recommendedName>
        <fullName evidence="2">dTTP/UTP pyrophosphatase</fullName>
        <shortName evidence="2">dTTPase/UTPase</shortName>
        <ecNumber evidence="2">3.6.1.9</ecNumber>
    </recommendedName>
    <alternativeName>
        <fullName evidence="2">Nucleoside triphosphate pyrophosphatase</fullName>
    </alternativeName>
    <alternativeName>
        <fullName evidence="2">Nucleotide pyrophosphatase</fullName>
        <shortName evidence="2">Nucleotide PPase</shortName>
    </alternativeName>
</protein>
<evidence type="ECO:0000256" key="1">
    <source>
        <dbReference type="ARBA" id="ARBA00022801"/>
    </source>
</evidence>
<keyword evidence="2" id="KW-0546">Nucleotide metabolism</keyword>
<comment type="function">
    <text evidence="2">Nucleoside triphosphate pyrophosphatase that hydrolyzes dTTP and UTP. May have a dual role in cell division arrest and in preventing the incorporation of modified nucleotides into cellular nucleic acids.</text>
</comment>
<feature type="site" description="Important for substrate specificity" evidence="2">
    <location>
        <position position="10"/>
    </location>
</feature>
<comment type="catalytic activity">
    <reaction evidence="2">
        <text>UTP + H2O = UMP + diphosphate + H(+)</text>
        <dbReference type="Rhea" id="RHEA:29395"/>
        <dbReference type="ChEBI" id="CHEBI:15377"/>
        <dbReference type="ChEBI" id="CHEBI:15378"/>
        <dbReference type="ChEBI" id="CHEBI:33019"/>
        <dbReference type="ChEBI" id="CHEBI:46398"/>
        <dbReference type="ChEBI" id="CHEBI:57865"/>
        <dbReference type="EC" id="3.6.1.9"/>
    </reaction>
</comment>
<feature type="active site" description="Proton acceptor" evidence="2">
    <location>
        <position position="67"/>
    </location>
</feature>
<evidence type="ECO:0000313" key="3">
    <source>
        <dbReference type="EMBL" id="MBV7391782.1"/>
    </source>
</evidence>
<keyword evidence="1 2" id="KW-0378">Hydrolase</keyword>
<dbReference type="PIRSF" id="PIRSF006305">
    <property type="entry name" value="Maf"/>
    <property type="match status" value="1"/>
</dbReference>
<sequence length="184" mass="20798">MIILASQSPRRQELLRWLVSDFSVQPADINEDVKDLYGPKEYVMKMAQEKAAAIAAEHPEDLVIACDTVVVADDIILGKPKDRIDAYKMLKMLSNRSHLVYTSVILRQGEQMAEKLTQAEVKFFPLTDGEIYRYLDTDDYIDKAGGYGIQHEAGVFVEKITGDYYAIVGFPVGEVNQMLKNFEV</sequence>
<reference evidence="3 4" key="1">
    <citation type="submission" date="2021-06" db="EMBL/GenBank/DDBJ databases">
        <title>Enterococcus alishanensis sp. nov., a novel lactic acid bacterium isolated from fresh coffee beans.</title>
        <authorList>
            <person name="Chen Y.-S."/>
        </authorList>
    </citation>
    <scope>NUCLEOTIDE SEQUENCE [LARGE SCALE GENOMIC DNA]</scope>
    <source>
        <strain evidence="3 4">ALS3</strain>
    </source>
</reference>
<dbReference type="EMBL" id="JAHUZB010000006">
    <property type="protein sequence ID" value="MBV7391782.1"/>
    <property type="molecule type" value="Genomic_DNA"/>
</dbReference>
<dbReference type="EC" id="3.6.1.9" evidence="2"/>
<accession>A0ABS6TFW3</accession>
<dbReference type="RefSeq" id="WP_218326993.1">
    <property type="nucleotide sequence ID" value="NZ_JAHUZB010000006.1"/>
</dbReference>